<dbReference type="InterPro" id="IPR020449">
    <property type="entry name" value="Tscrpt_reg_AraC-type_HTH"/>
</dbReference>
<sequence>MDLLSDAIAAVRIGRPVSNRLSAGSEWCYRFAPYEGAGFHVLLRGSGWLIPDGGEPVPLGPGDAVLVPHGSAHTLSATPDASGAVPFEAAVAEPDGRTEFLCGKYRLAHGRRHPVLAGLPELVHLPAGVGRHPALRAAIDLLGAEVAERRPGRATALAGLLDLLLVYLIRAWLAGNPGTGWPQALRDPEITAALEALHANPAAPWRIEDLAAHAGLSRATLSRRFTALTGYSPMAYLTWWRLTTAARLLQDTDLPLPSIAAKVGYGSPFAFSHAFKRQFGVAPGAYRGTGSAPEVSGTAGPRGARPR</sequence>
<dbReference type="InterPro" id="IPR014710">
    <property type="entry name" value="RmlC-like_jellyroll"/>
</dbReference>
<evidence type="ECO:0000256" key="4">
    <source>
        <dbReference type="ARBA" id="ARBA00023159"/>
    </source>
</evidence>
<dbReference type="PROSITE" id="PS01124">
    <property type="entry name" value="HTH_ARAC_FAMILY_2"/>
    <property type="match status" value="1"/>
</dbReference>
<dbReference type="InterPro" id="IPR037923">
    <property type="entry name" value="HTH-like"/>
</dbReference>
<dbReference type="InterPro" id="IPR009057">
    <property type="entry name" value="Homeodomain-like_sf"/>
</dbReference>
<dbReference type="PRINTS" id="PR00032">
    <property type="entry name" value="HTHARAC"/>
</dbReference>
<dbReference type="Gene3D" id="2.60.120.10">
    <property type="entry name" value="Jelly Rolls"/>
    <property type="match status" value="1"/>
</dbReference>
<name>A0ABV0LRC3_9PSEU</name>
<organism evidence="8 9">
    <name type="scientific">Amycolatopsis melonis</name>
    <dbReference type="NCBI Taxonomy" id="3156488"/>
    <lineage>
        <taxon>Bacteria</taxon>
        <taxon>Bacillati</taxon>
        <taxon>Actinomycetota</taxon>
        <taxon>Actinomycetes</taxon>
        <taxon>Pseudonocardiales</taxon>
        <taxon>Pseudonocardiaceae</taxon>
        <taxon>Amycolatopsis</taxon>
    </lineage>
</organism>
<accession>A0ABV0LRC3</accession>
<dbReference type="InterPro" id="IPR018060">
    <property type="entry name" value="HTH_AraC"/>
</dbReference>
<evidence type="ECO:0000256" key="1">
    <source>
        <dbReference type="ARBA" id="ARBA00022490"/>
    </source>
</evidence>
<keyword evidence="3" id="KW-0238">DNA-binding</keyword>
<evidence type="ECO:0000313" key="8">
    <source>
        <dbReference type="EMBL" id="MEQ0564836.1"/>
    </source>
</evidence>
<evidence type="ECO:0000313" key="9">
    <source>
        <dbReference type="Proteomes" id="UP001440984"/>
    </source>
</evidence>
<dbReference type="InterPro" id="IPR050204">
    <property type="entry name" value="AraC_XylS_family_regulators"/>
</dbReference>
<feature type="region of interest" description="Disordered" evidence="6">
    <location>
        <begin position="287"/>
        <end position="307"/>
    </location>
</feature>
<dbReference type="RefSeq" id="WP_348955925.1">
    <property type="nucleotide sequence ID" value="NZ_JBDZYD010000017.1"/>
</dbReference>
<dbReference type="EMBL" id="JBDZYD010000017">
    <property type="protein sequence ID" value="MEQ0564836.1"/>
    <property type="molecule type" value="Genomic_DNA"/>
</dbReference>
<reference evidence="8 9" key="1">
    <citation type="submission" date="2024-05" db="EMBL/GenBank/DDBJ databases">
        <authorList>
            <person name="Zhao H."/>
            <person name="Xu Y."/>
            <person name="Lin S."/>
            <person name="Spain J.C."/>
            <person name="Zhou N.-Y."/>
        </authorList>
    </citation>
    <scope>NUCLEOTIDE SEQUENCE [LARGE SCALE GENOMIC DNA]</scope>
    <source>
        <strain evidence="8 9">NEAU-NG30</strain>
    </source>
</reference>
<dbReference type="SMART" id="SM00342">
    <property type="entry name" value="HTH_ARAC"/>
    <property type="match status" value="1"/>
</dbReference>
<evidence type="ECO:0000256" key="5">
    <source>
        <dbReference type="ARBA" id="ARBA00023163"/>
    </source>
</evidence>
<dbReference type="PROSITE" id="PS00041">
    <property type="entry name" value="HTH_ARAC_FAMILY_1"/>
    <property type="match status" value="1"/>
</dbReference>
<dbReference type="Pfam" id="PF12833">
    <property type="entry name" value="HTH_18"/>
    <property type="match status" value="1"/>
</dbReference>
<evidence type="ECO:0000259" key="7">
    <source>
        <dbReference type="PROSITE" id="PS01124"/>
    </source>
</evidence>
<keyword evidence="4" id="KW-0010">Activator</keyword>
<dbReference type="Pfam" id="PF12852">
    <property type="entry name" value="Cupin_6"/>
    <property type="match status" value="1"/>
</dbReference>
<dbReference type="InterPro" id="IPR032783">
    <property type="entry name" value="AraC_lig"/>
</dbReference>
<proteinExistence type="predicted"/>
<dbReference type="Proteomes" id="UP001440984">
    <property type="component" value="Unassembled WGS sequence"/>
</dbReference>
<evidence type="ECO:0000256" key="6">
    <source>
        <dbReference type="SAM" id="MobiDB-lite"/>
    </source>
</evidence>
<dbReference type="InterPro" id="IPR018062">
    <property type="entry name" value="HTH_AraC-typ_CS"/>
</dbReference>
<comment type="caution">
    <text evidence="8">The sequence shown here is derived from an EMBL/GenBank/DDBJ whole genome shotgun (WGS) entry which is preliminary data.</text>
</comment>
<protein>
    <submittedName>
        <fullName evidence="8">AraC family transcriptional regulator</fullName>
    </submittedName>
</protein>
<feature type="domain" description="HTH araC/xylS-type" evidence="7">
    <location>
        <begin position="191"/>
        <end position="289"/>
    </location>
</feature>
<dbReference type="Gene3D" id="1.10.10.60">
    <property type="entry name" value="Homeodomain-like"/>
    <property type="match status" value="2"/>
</dbReference>
<keyword evidence="2" id="KW-0805">Transcription regulation</keyword>
<dbReference type="PANTHER" id="PTHR46796:SF13">
    <property type="entry name" value="HTH-TYPE TRANSCRIPTIONAL ACTIVATOR RHAS"/>
    <property type="match status" value="1"/>
</dbReference>
<evidence type="ECO:0000256" key="3">
    <source>
        <dbReference type="ARBA" id="ARBA00023125"/>
    </source>
</evidence>
<dbReference type="SUPFAM" id="SSF51215">
    <property type="entry name" value="Regulatory protein AraC"/>
    <property type="match status" value="1"/>
</dbReference>
<dbReference type="PANTHER" id="PTHR46796">
    <property type="entry name" value="HTH-TYPE TRANSCRIPTIONAL ACTIVATOR RHAS-RELATED"/>
    <property type="match status" value="1"/>
</dbReference>
<evidence type="ECO:0000256" key="2">
    <source>
        <dbReference type="ARBA" id="ARBA00023015"/>
    </source>
</evidence>
<keyword evidence="5" id="KW-0804">Transcription</keyword>
<keyword evidence="1" id="KW-0963">Cytoplasm</keyword>
<keyword evidence="9" id="KW-1185">Reference proteome</keyword>
<dbReference type="SUPFAM" id="SSF46689">
    <property type="entry name" value="Homeodomain-like"/>
    <property type="match status" value="2"/>
</dbReference>
<gene>
    <name evidence="8" type="ORF">ABJI51_37650</name>
</gene>